<protein>
    <submittedName>
        <fullName evidence="2">Uncharacterized protein</fullName>
    </submittedName>
</protein>
<dbReference type="EMBL" id="MT145126">
    <property type="protein sequence ID" value="QJI03865.1"/>
    <property type="molecule type" value="Genomic_DNA"/>
</dbReference>
<dbReference type="AlphaFoldDB" id="A0A6H1ZZP6"/>
<name>A0A6H1ZZP6_9ZZZZ</name>
<organism evidence="2">
    <name type="scientific">viral metagenome</name>
    <dbReference type="NCBI Taxonomy" id="1070528"/>
    <lineage>
        <taxon>unclassified sequences</taxon>
        <taxon>metagenomes</taxon>
        <taxon>organismal metagenomes</taxon>
    </lineage>
</organism>
<gene>
    <name evidence="2" type="ORF">TM448A03496_0012</name>
    <name evidence="3" type="ORF">TM448B05255_0007</name>
</gene>
<sequence length="78" mass="9152">MPLENLAQEPFRRTIARENKRDKRTKDNHSFGENIFCPIAKEIPVGVWTTYDRSGDLNICELCDKKKEEVIVRLKKAF</sequence>
<proteinExistence type="predicted"/>
<reference evidence="2" key="1">
    <citation type="submission" date="2020-03" db="EMBL/GenBank/DDBJ databases">
        <title>The deep terrestrial virosphere.</title>
        <authorList>
            <person name="Holmfeldt K."/>
            <person name="Nilsson E."/>
            <person name="Simone D."/>
            <person name="Lopez-Fernandez M."/>
            <person name="Wu X."/>
            <person name="de Brujin I."/>
            <person name="Lundin D."/>
            <person name="Andersson A."/>
            <person name="Bertilsson S."/>
            <person name="Dopson M."/>
        </authorList>
    </citation>
    <scope>NUCLEOTIDE SEQUENCE</scope>
    <source>
        <strain evidence="2">TM448A03496</strain>
        <strain evidence="3">TM448B05255</strain>
    </source>
</reference>
<evidence type="ECO:0000313" key="2">
    <source>
        <dbReference type="EMBL" id="QJA53406.1"/>
    </source>
</evidence>
<evidence type="ECO:0000256" key="1">
    <source>
        <dbReference type="SAM" id="MobiDB-lite"/>
    </source>
</evidence>
<feature type="compositionally biased region" description="Basic and acidic residues" evidence="1">
    <location>
        <begin position="10"/>
        <end position="28"/>
    </location>
</feature>
<evidence type="ECO:0000313" key="3">
    <source>
        <dbReference type="EMBL" id="QJI03865.1"/>
    </source>
</evidence>
<accession>A0A6H1ZZP6</accession>
<feature type="region of interest" description="Disordered" evidence="1">
    <location>
        <begin position="1"/>
        <end position="28"/>
    </location>
</feature>
<dbReference type="EMBL" id="MT144419">
    <property type="protein sequence ID" value="QJA53406.1"/>
    <property type="molecule type" value="Genomic_DNA"/>
</dbReference>